<keyword evidence="4" id="KW-0408">Iron</keyword>
<keyword evidence="3" id="KW-0479">Metal-binding</keyword>
<dbReference type="NCBIfam" id="NF005722">
    <property type="entry name" value="PRK07539.1-2"/>
    <property type="match status" value="1"/>
</dbReference>
<dbReference type="AlphaFoldDB" id="X0UG79"/>
<protein>
    <recommendedName>
        <fullName evidence="8">NADH-quinone oxidoreductase subunit NuoE</fullName>
    </recommendedName>
</protein>
<dbReference type="FunFam" id="1.10.10.1590:FF:000001">
    <property type="entry name" value="NADH-quinone oxidoreductase subunit E"/>
    <property type="match status" value="1"/>
</dbReference>
<organism evidence="7">
    <name type="scientific">marine sediment metagenome</name>
    <dbReference type="NCBI Taxonomy" id="412755"/>
    <lineage>
        <taxon>unclassified sequences</taxon>
        <taxon>metagenomes</taxon>
        <taxon>ecological metagenomes</taxon>
    </lineage>
</organism>
<proteinExistence type="inferred from homology"/>
<gene>
    <name evidence="7" type="ORF">S01H1_36471</name>
</gene>
<evidence type="ECO:0000256" key="3">
    <source>
        <dbReference type="ARBA" id="ARBA00022723"/>
    </source>
</evidence>
<name>X0UG79_9ZZZZ</name>
<evidence type="ECO:0008006" key="8">
    <source>
        <dbReference type="Google" id="ProtNLM"/>
    </source>
</evidence>
<dbReference type="InterPro" id="IPR036249">
    <property type="entry name" value="Thioredoxin-like_sf"/>
</dbReference>
<dbReference type="CDD" id="cd03064">
    <property type="entry name" value="TRX_Fd_NuoE"/>
    <property type="match status" value="1"/>
</dbReference>
<dbReference type="GO" id="GO:0016491">
    <property type="term" value="F:oxidoreductase activity"/>
    <property type="evidence" value="ECO:0007669"/>
    <property type="project" value="InterPro"/>
</dbReference>
<dbReference type="InterPro" id="IPR028431">
    <property type="entry name" value="NADP_DH_HndA-like"/>
</dbReference>
<dbReference type="SUPFAM" id="SSF52833">
    <property type="entry name" value="Thioredoxin-like"/>
    <property type="match status" value="1"/>
</dbReference>
<keyword evidence="2" id="KW-0001">2Fe-2S</keyword>
<evidence type="ECO:0000313" key="7">
    <source>
        <dbReference type="EMBL" id="GAG04754.1"/>
    </source>
</evidence>
<dbReference type="InterPro" id="IPR041921">
    <property type="entry name" value="NuoE_N"/>
</dbReference>
<comment type="caution">
    <text evidence="7">The sequence shown here is derived from an EMBL/GenBank/DDBJ whole genome shotgun (WGS) entry which is preliminary data.</text>
</comment>
<dbReference type="PANTHER" id="PTHR43342">
    <property type="entry name" value="NADH-QUINONE OXIDOREDUCTASE, E SUBUNIT"/>
    <property type="match status" value="1"/>
</dbReference>
<dbReference type="Gene3D" id="3.40.30.10">
    <property type="entry name" value="Glutaredoxin"/>
    <property type="match status" value="1"/>
</dbReference>
<dbReference type="InterPro" id="IPR042128">
    <property type="entry name" value="NuoE_dom"/>
</dbReference>
<feature type="non-terminal residue" evidence="7">
    <location>
        <position position="1"/>
    </location>
</feature>
<evidence type="ECO:0000256" key="6">
    <source>
        <dbReference type="ARBA" id="ARBA00034078"/>
    </source>
</evidence>
<accession>X0UG79</accession>
<dbReference type="GO" id="GO:0051537">
    <property type="term" value="F:2 iron, 2 sulfur cluster binding"/>
    <property type="evidence" value="ECO:0007669"/>
    <property type="project" value="UniProtKB-KW"/>
</dbReference>
<dbReference type="PIRSF" id="PIRSF000216">
    <property type="entry name" value="NADH_DH_24kDa"/>
    <property type="match status" value="1"/>
</dbReference>
<evidence type="ECO:0000256" key="4">
    <source>
        <dbReference type="ARBA" id="ARBA00023004"/>
    </source>
</evidence>
<dbReference type="Pfam" id="PF01257">
    <property type="entry name" value="2Fe-2S_thioredx"/>
    <property type="match status" value="1"/>
</dbReference>
<dbReference type="InterPro" id="IPR002023">
    <property type="entry name" value="NuoE-like"/>
</dbReference>
<comment type="cofactor">
    <cofactor evidence="6">
        <name>[2Fe-2S] cluster</name>
        <dbReference type="ChEBI" id="CHEBI:190135"/>
    </cofactor>
</comment>
<sequence length="146" mass="16393">TRLKEILSSYKGKKDELIPILQRVQEEFGYLPKDALLEISRFTSVSESHVYAVVTFYAQFRLTPIGKKHVVVCRGTSCHVRGVPRILEEIEKHLGIKEGETTPDLEYSLDTVACIGACGLSPCIMINKKVKAKMTPKKIAELFAKK</sequence>
<dbReference type="Gene3D" id="1.10.10.1590">
    <property type="entry name" value="NADH-quinone oxidoreductase subunit E"/>
    <property type="match status" value="1"/>
</dbReference>
<reference evidence="7" key="1">
    <citation type="journal article" date="2014" name="Front. Microbiol.">
        <title>High frequency of phylogenetically diverse reductive dehalogenase-homologous genes in deep subseafloor sedimentary metagenomes.</title>
        <authorList>
            <person name="Kawai M."/>
            <person name="Futagami T."/>
            <person name="Toyoda A."/>
            <person name="Takaki Y."/>
            <person name="Nishi S."/>
            <person name="Hori S."/>
            <person name="Arai W."/>
            <person name="Tsubouchi T."/>
            <person name="Morono Y."/>
            <person name="Uchiyama I."/>
            <person name="Ito T."/>
            <person name="Fujiyama A."/>
            <person name="Inagaki F."/>
            <person name="Takami H."/>
        </authorList>
    </citation>
    <scope>NUCLEOTIDE SEQUENCE</scope>
    <source>
        <strain evidence="7">Expedition CK06-06</strain>
    </source>
</reference>
<dbReference type="GO" id="GO:0046872">
    <property type="term" value="F:metal ion binding"/>
    <property type="evidence" value="ECO:0007669"/>
    <property type="project" value="UniProtKB-KW"/>
</dbReference>
<dbReference type="EMBL" id="BARS01022852">
    <property type="protein sequence ID" value="GAG04754.1"/>
    <property type="molecule type" value="Genomic_DNA"/>
</dbReference>
<evidence type="ECO:0000256" key="5">
    <source>
        <dbReference type="ARBA" id="ARBA00023014"/>
    </source>
</evidence>
<dbReference type="PANTHER" id="PTHR43342:SF1">
    <property type="entry name" value="BIFURCATING [FEFE] HYDROGENASE GAMMA SUBUNIT"/>
    <property type="match status" value="1"/>
</dbReference>
<evidence type="ECO:0000256" key="1">
    <source>
        <dbReference type="ARBA" id="ARBA00010643"/>
    </source>
</evidence>
<keyword evidence="5" id="KW-0411">Iron-sulfur</keyword>
<comment type="similarity">
    <text evidence="1">Belongs to the complex I 24 kDa subunit family.</text>
</comment>
<evidence type="ECO:0000256" key="2">
    <source>
        <dbReference type="ARBA" id="ARBA00022714"/>
    </source>
</evidence>